<organism evidence="3">
    <name type="scientific">Schlesneria paludicola</name>
    <dbReference type="NCBI Taxonomy" id="360056"/>
    <lineage>
        <taxon>Bacteria</taxon>
        <taxon>Pseudomonadati</taxon>
        <taxon>Planctomycetota</taxon>
        <taxon>Planctomycetia</taxon>
        <taxon>Planctomycetales</taxon>
        <taxon>Planctomycetaceae</taxon>
        <taxon>Schlesneria</taxon>
    </lineage>
</organism>
<feature type="region of interest" description="Disordered" evidence="1">
    <location>
        <begin position="253"/>
        <end position="298"/>
    </location>
</feature>
<feature type="transmembrane region" description="Helical" evidence="2">
    <location>
        <begin position="20"/>
        <end position="37"/>
    </location>
</feature>
<feature type="transmembrane region" description="Helical" evidence="2">
    <location>
        <begin position="156"/>
        <end position="180"/>
    </location>
</feature>
<keyword evidence="2" id="KW-0812">Transmembrane</keyword>
<sequence length="298" mass="32640">MELLQFLMPTKLMGYLLKPLVRLVLGLIAIPLCKLFLRRVVRMKDLSAELEKDIAQWVRGSLMLLVASSNMESFFFGWVPLEWREDKVILLAARLLLAIGVVEGMPDQALFSIIHPGPPPLKLERGKLWASLIGYMRPFLKGLICQHLNRSSPVFAILTVFLTGPVGWICYGLAITNYLIIGLVSSKDKALDVLQQFDAAVAERRKELLSELQSDGLTPEQRVAIAERGGPFPPPMESVVPAMVPILAAASSSAAPPPLATDGPTVAFEQPSPGPGAPSPTDRTTLNRVEFEPVSPER</sequence>
<evidence type="ECO:0000313" key="3">
    <source>
        <dbReference type="EMBL" id="HGT38323.1"/>
    </source>
</evidence>
<feature type="compositionally biased region" description="Basic and acidic residues" evidence="1">
    <location>
        <begin position="289"/>
        <end position="298"/>
    </location>
</feature>
<evidence type="ECO:0000256" key="2">
    <source>
        <dbReference type="SAM" id="Phobius"/>
    </source>
</evidence>
<protein>
    <submittedName>
        <fullName evidence="3">DNA topoisomerase I</fullName>
    </submittedName>
</protein>
<keyword evidence="3" id="KW-0413">Isomerase</keyword>
<dbReference type="EMBL" id="DSVQ01000006">
    <property type="protein sequence ID" value="HGT38323.1"/>
    <property type="molecule type" value="Genomic_DNA"/>
</dbReference>
<name>A0A7C4QMS7_9PLAN</name>
<keyword evidence="2" id="KW-1133">Transmembrane helix</keyword>
<keyword evidence="2" id="KW-0472">Membrane</keyword>
<proteinExistence type="predicted"/>
<reference evidence="3" key="1">
    <citation type="journal article" date="2020" name="mSystems">
        <title>Genome- and Community-Level Interaction Insights into Carbon Utilization and Element Cycling Functions of Hydrothermarchaeota in Hydrothermal Sediment.</title>
        <authorList>
            <person name="Zhou Z."/>
            <person name="Liu Y."/>
            <person name="Xu W."/>
            <person name="Pan J."/>
            <person name="Luo Z.H."/>
            <person name="Li M."/>
        </authorList>
    </citation>
    <scope>NUCLEOTIDE SEQUENCE [LARGE SCALE GENOMIC DNA]</scope>
    <source>
        <strain evidence="3">SpSt-508</strain>
    </source>
</reference>
<accession>A0A7C4QMS7</accession>
<dbReference type="GO" id="GO:0016853">
    <property type="term" value="F:isomerase activity"/>
    <property type="evidence" value="ECO:0007669"/>
    <property type="project" value="UniProtKB-KW"/>
</dbReference>
<evidence type="ECO:0000256" key="1">
    <source>
        <dbReference type="SAM" id="MobiDB-lite"/>
    </source>
</evidence>
<comment type="caution">
    <text evidence="3">The sequence shown here is derived from an EMBL/GenBank/DDBJ whole genome shotgun (WGS) entry which is preliminary data.</text>
</comment>
<gene>
    <name evidence="3" type="ORF">ENS64_03535</name>
</gene>
<dbReference type="AlphaFoldDB" id="A0A7C4QMS7"/>